<evidence type="ECO:0008006" key="3">
    <source>
        <dbReference type="Google" id="ProtNLM"/>
    </source>
</evidence>
<protein>
    <recommendedName>
        <fullName evidence="3">Terminase</fullName>
    </recommendedName>
</protein>
<comment type="caution">
    <text evidence="1">The sequence shown here is derived from an EMBL/GenBank/DDBJ whole genome shotgun (WGS) entry which is preliminary data.</text>
</comment>
<evidence type="ECO:0000313" key="2">
    <source>
        <dbReference type="Proteomes" id="UP001223978"/>
    </source>
</evidence>
<accession>A0ABT6S599</accession>
<organism evidence="1 2">
    <name type="scientific">Streptomyces cavernicola</name>
    <dbReference type="NCBI Taxonomy" id="3043613"/>
    <lineage>
        <taxon>Bacteria</taxon>
        <taxon>Bacillati</taxon>
        <taxon>Actinomycetota</taxon>
        <taxon>Actinomycetes</taxon>
        <taxon>Kitasatosporales</taxon>
        <taxon>Streptomycetaceae</taxon>
        <taxon>Streptomyces</taxon>
    </lineage>
</organism>
<dbReference type="RefSeq" id="WP_282541153.1">
    <property type="nucleotide sequence ID" value="NZ_JASCIQ010000004.1"/>
</dbReference>
<reference evidence="1 2" key="1">
    <citation type="submission" date="2023-05" db="EMBL/GenBank/DDBJ databases">
        <title>Draft genome sequence of Streptomyces sp. B-S-A6 isolated from a cave soil in Thailand.</title>
        <authorList>
            <person name="Chamroensaksri N."/>
            <person name="Muangham S."/>
        </authorList>
    </citation>
    <scope>NUCLEOTIDE SEQUENCE [LARGE SCALE GENOMIC DNA]</scope>
    <source>
        <strain evidence="1 2">B-S-A6</strain>
    </source>
</reference>
<proteinExistence type="predicted"/>
<name>A0ABT6S599_9ACTN</name>
<dbReference type="EMBL" id="JASCIQ010000004">
    <property type="protein sequence ID" value="MDI3403200.1"/>
    <property type="molecule type" value="Genomic_DNA"/>
</dbReference>
<evidence type="ECO:0000313" key="1">
    <source>
        <dbReference type="EMBL" id="MDI3403200.1"/>
    </source>
</evidence>
<gene>
    <name evidence="1" type="ORF">QIS96_05090</name>
</gene>
<sequence>MADASDPSWLPGPVAVLVGRDYHVGGQGADEAEYAVCPRCRARTVIIDYPEESEPDEEAWQPFREAIATWKKSGEGNTPCAACGVSVPVTEWQWDTNFAVGALAFDFWGWPPFSVGFYATFSRQLGHRTVEHMGKF</sequence>
<keyword evidence="2" id="KW-1185">Reference proteome</keyword>
<dbReference type="Proteomes" id="UP001223978">
    <property type="component" value="Unassembled WGS sequence"/>
</dbReference>